<evidence type="ECO:0000256" key="5">
    <source>
        <dbReference type="ARBA" id="ARBA00022679"/>
    </source>
</evidence>
<evidence type="ECO:0000256" key="2">
    <source>
        <dbReference type="ARBA" id="ARBA00004948"/>
    </source>
</evidence>
<dbReference type="EMBL" id="JAFIRA010000039">
    <property type="protein sequence ID" value="MCJ2543863.1"/>
    <property type="molecule type" value="Genomic_DNA"/>
</dbReference>
<evidence type="ECO:0000313" key="13">
    <source>
        <dbReference type="EMBL" id="MCJ2543863.1"/>
    </source>
</evidence>
<dbReference type="RefSeq" id="WP_244351819.1">
    <property type="nucleotide sequence ID" value="NZ_JAFIRA010000039.1"/>
</dbReference>
<evidence type="ECO:0000256" key="1">
    <source>
        <dbReference type="ARBA" id="ARBA00003469"/>
    </source>
</evidence>
<sequence>MRRRSFLAYSMGAGVAAASASSLRVPFAVALEGEGNLVMQLDWKFNVQFAGLLLADHLGLYADKGLEVVIKPWESNMVVPETVAASSMMIGCAEQNLILEAQAEGASLKALATMFQASPYALMTMPDSGLTTLQDLVGKTVGVHVDGVKVMELVKGVNNIAPDAIKVIEIPYEDKIGRLIRGELAALQCYAVDEPIAFANEVGKEPILLPMDTYGYDAYAQTFFTTDAMLAAHGDMVKAFLEASFAGWAAALADIPGTATLVAEKYAEPGSKYTDVGYQTRSLELVAEYVLRGISSEQLGVIDGDRWMLAAERMAEYGIISAAPSREQALNLSLWSGMRA</sequence>
<dbReference type="PANTHER" id="PTHR31528">
    <property type="entry name" value="4-AMINO-5-HYDROXYMETHYL-2-METHYLPYRIMIDINE PHOSPHATE SYNTHASE THI11-RELATED"/>
    <property type="match status" value="1"/>
</dbReference>
<dbReference type="Pfam" id="PF09084">
    <property type="entry name" value="NMT1"/>
    <property type="match status" value="1"/>
</dbReference>
<dbReference type="InterPro" id="IPR027939">
    <property type="entry name" value="NMT1/THI5"/>
</dbReference>
<dbReference type="InterPro" id="IPR006311">
    <property type="entry name" value="TAT_signal"/>
</dbReference>
<dbReference type="SUPFAM" id="SSF53850">
    <property type="entry name" value="Periplasmic binding protein-like II"/>
    <property type="match status" value="1"/>
</dbReference>
<dbReference type="Proteomes" id="UP000830835">
    <property type="component" value="Unassembled WGS sequence"/>
</dbReference>
<comment type="caution">
    <text evidence="13">The sequence shown here is derived from an EMBL/GenBank/DDBJ whole genome shotgun (WGS) entry which is preliminary data.</text>
</comment>
<evidence type="ECO:0000256" key="7">
    <source>
        <dbReference type="ARBA" id="ARBA00022898"/>
    </source>
</evidence>
<feature type="domain" description="SsuA/THI5-like" evidence="12">
    <location>
        <begin position="46"/>
        <end position="254"/>
    </location>
</feature>
<name>A0ABT0CDJ2_THEVL</name>
<dbReference type="Gene3D" id="3.40.190.10">
    <property type="entry name" value="Periplasmic binding protein-like II"/>
    <property type="match status" value="2"/>
</dbReference>
<organism evidence="13 14">
    <name type="scientific">Thermostichus vulcanus str. 'Rupite'</name>
    <dbReference type="NCBI Taxonomy" id="2813851"/>
    <lineage>
        <taxon>Bacteria</taxon>
        <taxon>Bacillati</taxon>
        <taxon>Cyanobacteriota</taxon>
        <taxon>Cyanophyceae</taxon>
        <taxon>Thermostichales</taxon>
        <taxon>Thermostichaceae</taxon>
        <taxon>Thermostichus</taxon>
    </lineage>
</organism>
<evidence type="ECO:0000313" key="14">
    <source>
        <dbReference type="Proteomes" id="UP000830835"/>
    </source>
</evidence>
<evidence type="ECO:0000256" key="9">
    <source>
        <dbReference type="ARBA" id="ARBA00023004"/>
    </source>
</evidence>
<evidence type="ECO:0000256" key="6">
    <source>
        <dbReference type="ARBA" id="ARBA00022723"/>
    </source>
</evidence>
<reference evidence="13" key="1">
    <citation type="submission" date="2021-02" db="EMBL/GenBank/DDBJ databases">
        <title>The CRISPR/cas machinery reduction and long-range gene transfer in the hot spring cyanobacterium Synechococcus.</title>
        <authorList>
            <person name="Dvorak P."/>
            <person name="Jahodarova E."/>
            <person name="Hasler P."/>
            <person name="Poulickova A."/>
        </authorList>
    </citation>
    <scope>NUCLEOTIDE SEQUENCE</scope>
    <source>
        <strain evidence="13">Rupite</strain>
    </source>
</reference>
<keyword evidence="5" id="KW-0808">Transferase</keyword>
<keyword evidence="9" id="KW-0408">Iron</keyword>
<evidence type="ECO:0000256" key="8">
    <source>
        <dbReference type="ARBA" id="ARBA00022977"/>
    </source>
</evidence>
<proteinExistence type="inferred from homology"/>
<evidence type="ECO:0000256" key="11">
    <source>
        <dbReference type="ARBA" id="ARBA00048179"/>
    </source>
</evidence>
<comment type="function">
    <text evidence="1">Responsible for the formation of the pyrimidine heterocycle in the thiamine biosynthesis pathway. Catalyzes the formation of hydroxymethylpyrimidine phosphate (HMP-P) from histidine and pyridoxal phosphate (PLP). The protein uses PLP and the active site histidine to form HMP-P, generating an inactive enzyme. The enzyme can only undergo a single turnover, which suggests it is a suicide enzyme.</text>
</comment>
<gene>
    <name evidence="13" type="ORF">JX360_13290</name>
</gene>
<keyword evidence="8" id="KW-0784">Thiamine biosynthesis</keyword>
<comment type="pathway">
    <text evidence="2">Cofactor biosynthesis; thiamine diphosphate biosynthesis.</text>
</comment>
<evidence type="ECO:0000259" key="12">
    <source>
        <dbReference type="Pfam" id="PF09084"/>
    </source>
</evidence>
<evidence type="ECO:0000256" key="3">
    <source>
        <dbReference type="ARBA" id="ARBA00009406"/>
    </source>
</evidence>
<comment type="catalytic activity">
    <reaction evidence="11">
        <text>N(6)-(pyridoxal phosphate)-L-lysyl-[4-amino-5-hydroxymethyl-2-methylpyrimidine phosphate synthase] + L-histidyl-[4-amino-5-hydroxymethyl-2-methylpyrimidine phosphate synthase] + 2 Fe(3+) + 4 H2O = L-lysyl-[4-amino-5-hydroxymethyl-2-methylpyrimidine phosphate synthase] + (2S)-2-amino-5-hydroxy-4-oxopentanoyl-[4-amino-5-hydroxymethyl-2-methylpyrimidine phosphate synthase] + 4-amino-2-methyl-5-(phosphooxymethyl)pyrimidine + 3-oxopropanoate + 2 Fe(2+) + 2 H(+)</text>
        <dbReference type="Rhea" id="RHEA:65756"/>
        <dbReference type="Rhea" id="RHEA-COMP:16892"/>
        <dbReference type="Rhea" id="RHEA-COMP:16893"/>
        <dbReference type="Rhea" id="RHEA-COMP:16894"/>
        <dbReference type="Rhea" id="RHEA-COMP:16895"/>
        <dbReference type="ChEBI" id="CHEBI:15377"/>
        <dbReference type="ChEBI" id="CHEBI:15378"/>
        <dbReference type="ChEBI" id="CHEBI:29033"/>
        <dbReference type="ChEBI" id="CHEBI:29034"/>
        <dbReference type="ChEBI" id="CHEBI:29969"/>
        <dbReference type="ChEBI" id="CHEBI:29979"/>
        <dbReference type="ChEBI" id="CHEBI:33190"/>
        <dbReference type="ChEBI" id="CHEBI:58354"/>
        <dbReference type="ChEBI" id="CHEBI:143915"/>
        <dbReference type="ChEBI" id="CHEBI:157692"/>
    </reaction>
    <physiologicalReaction direction="left-to-right" evidence="11">
        <dbReference type="Rhea" id="RHEA:65757"/>
    </physiologicalReaction>
</comment>
<accession>A0ABT0CDJ2</accession>
<dbReference type="PANTHER" id="PTHR31528:SF1">
    <property type="entry name" value="4-AMINO-5-HYDROXYMETHYL-2-METHYLPYRIMIDINE PHOSPHATE SYNTHASE THI11-RELATED"/>
    <property type="match status" value="1"/>
</dbReference>
<keyword evidence="6" id="KW-0479">Metal-binding</keyword>
<comment type="subunit">
    <text evidence="4">Homodimer.</text>
</comment>
<keyword evidence="14" id="KW-1185">Reference proteome</keyword>
<evidence type="ECO:0000256" key="10">
    <source>
        <dbReference type="ARBA" id="ARBA00033171"/>
    </source>
</evidence>
<protein>
    <recommendedName>
        <fullName evidence="10">Thiamine pyrimidine synthase</fullName>
    </recommendedName>
</protein>
<dbReference type="PROSITE" id="PS51318">
    <property type="entry name" value="TAT"/>
    <property type="match status" value="1"/>
</dbReference>
<keyword evidence="7" id="KW-0663">Pyridoxal phosphate</keyword>
<dbReference type="InterPro" id="IPR015168">
    <property type="entry name" value="SsuA/THI5"/>
</dbReference>
<evidence type="ECO:0000256" key="4">
    <source>
        <dbReference type="ARBA" id="ARBA00011738"/>
    </source>
</evidence>
<comment type="similarity">
    <text evidence="3">Belongs to the NMT1/THI5 family.</text>
</comment>